<keyword evidence="1" id="KW-0969">Cilium</keyword>
<accession>A0A0A9YRQ6</accession>
<proteinExistence type="predicted"/>
<reference evidence="2" key="3">
    <citation type="submission" date="2014-09" db="EMBL/GenBank/DDBJ databases">
        <authorList>
            <person name="Magalhaes I.L.F."/>
            <person name="Oliveira U."/>
            <person name="Santos F.R."/>
            <person name="Vidigal T.H.D.A."/>
            <person name="Brescovit A.D."/>
            <person name="Santos A.J."/>
        </authorList>
    </citation>
    <scope>NUCLEOTIDE SEQUENCE</scope>
</reference>
<dbReference type="EMBL" id="GBRD01011542">
    <property type="protein sequence ID" value="JAG54282.1"/>
    <property type="molecule type" value="Transcribed_RNA"/>
</dbReference>
<reference evidence="1" key="2">
    <citation type="submission" date="2014-07" db="EMBL/GenBank/DDBJ databases">
        <authorList>
            <person name="Hull J."/>
        </authorList>
    </citation>
    <scope>NUCLEOTIDE SEQUENCE</scope>
</reference>
<keyword evidence="1" id="KW-0966">Cell projection</keyword>
<protein>
    <submittedName>
        <fullName evidence="1">Flagellar L-ring protein</fullName>
    </submittedName>
</protein>
<evidence type="ECO:0000313" key="1">
    <source>
        <dbReference type="EMBL" id="JAG34894.1"/>
    </source>
</evidence>
<name>A0A0A9YRQ6_LYGHE</name>
<gene>
    <name evidence="1" type="primary">flgH_3</name>
    <name evidence="1" type="ORF">CM83_100536</name>
</gene>
<keyword evidence="1" id="KW-0282">Flagellum</keyword>
<organism evidence="1">
    <name type="scientific">Lygus hesperus</name>
    <name type="common">Western plant bug</name>
    <dbReference type="NCBI Taxonomy" id="30085"/>
    <lineage>
        <taxon>Eukaryota</taxon>
        <taxon>Metazoa</taxon>
        <taxon>Ecdysozoa</taxon>
        <taxon>Arthropoda</taxon>
        <taxon>Hexapoda</taxon>
        <taxon>Insecta</taxon>
        <taxon>Pterygota</taxon>
        <taxon>Neoptera</taxon>
        <taxon>Paraneoptera</taxon>
        <taxon>Hemiptera</taxon>
        <taxon>Heteroptera</taxon>
        <taxon>Panheteroptera</taxon>
        <taxon>Cimicomorpha</taxon>
        <taxon>Miridae</taxon>
        <taxon>Mirini</taxon>
        <taxon>Lygus</taxon>
    </lineage>
</organism>
<dbReference type="AlphaFoldDB" id="A0A0A9YRQ6"/>
<sequence>MSNFSQCSTLYISDVVDGRLQEIVRINRDEKSRSRSTQPPGFAFKDYIVTLETTPGGGLFEATVRHLLNSEFSVVGVVKRLNINEIQSRCISDNSLKYYCYCRYK</sequence>
<reference evidence="1" key="1">
    <citation type="journal article" date="2014" name="PLoS ONE">
        <title>Transcriptome-Based Identification of ABC Transporters in the Western Tarnished Plant Bug Lygus hesperus.</title>
        <authorList>
            <person name="Hull J.J."/>
            <person name="Chaney K."/>
            <person name="Geib S.M."/>
            <person name="Fabrick J.A."/>
            <person name="Brent C.S."/>
            <person name="Walsh D."/>
            <person name="Lavine L.C."/>
        </authorList>
    </citation>
    <scope>NUCLEOTIDE SEQUENCE</scope>
</reference>
<evidence type="ECO:0000313" key="2">
    <source>
        <dbReference type="EMBL" id="JAG54282.1"/>
    </source>
</evidence>
<dbReference type="EMBL" id="GBHO01008710">
    <property type="protein sequence ID" value="JAG34894.1"/>
    <property type="molecule type" value="Transcribed_RNA"/>
</dbReference>